<evidence type="ECO:0000313" key="2">
    <source>
        <dbReference type="EMBL" id="PBK64977.1"/>
    </source>
</evidence>
<keyword evidence="3" id="KW-1185">Reference proteome</keyword>
<keyword evidence="1" id="KW-0732">Signal</keyword>
<feature type="signal peptide" evidence="1">
    <location>
        <begin position="1"/>
        <end position="17"/>
    </location>
</feature>
<evidence type="ECO:0000313" key="3">
    <source>
        <dbReference type="Proteomes" id="UP000218334"/>
    </source>
</evidence>
<reference evidence="3" key="1">
    <citation type="journal article" date="2017" name="Nat. Ecol. Evol.">
        <title>Genome expansion and lineage-specific genetic innovations in the forest pathogenic fungi Armillaria.</title>
        <authorList>
            <person name="Sipos G."/>
            <person name="Prasanna A.N."/>
            <person name="Walter M.C."/>
            <person name="O'Connor E."/>
            <person name="Balint B."/>
            <person name="Krizsan K."/>
            <person name="Kiss B."/>
            <person name="Hess J."/>
            <person name="Varga T."/>
            <person name="Slot J."/>
            <person name="Riley R."/>
            <person name="Boka B."/>
            <person name="Rigling D."/>
            <person name="Barry K."/>
            <person name="Lee J."/>
            <person name="Mihaltcheva S."/>
            <person name="LaButti K."/>
            <person name="Lipzen A."/>
            <person name="Waldron R."/>
            <person name="Moloney N.M."/>
            <person name="Sperisen C."/>
            <person name="Kredics L."/>
            <person name="Vagvoelgyi C."/>
            <person name="Patrignani A."/>
            <person name="Fitzpatrick D."/>
            <person name="Nagy I."/>
            <person name="Doyle S."/>
            <person name="Anderson J.B."/>
            <person name="Grigoriev I.V."/>
            <person name="Gueldener U."/>
            <person name="Muensterkoetter M."/>
            <person name="Nagy L.G."/>
        </authorList>
    </citation>
    <scope>NUCLEOTIDE SEQUENCE [LARGE SCALE GENOMIC DNA]</scope>
    <source>
        <strain evidence="3">28-4</strain>
    </source>
</reference>
<sequence length="177" mass="19965">MLPLLLLPLFTCGLVAPGFWGLWLEVLGGPCLPSSESEVEDEGVREDALKTWTGSQRYGASSTMRKKIDGDVGIVYWKSGRNSQEARTTDEQAPYHRILEMGNIFGKLSNFVLFIRLKSETCTDRKTLLPLVVAVRKGSMVDLKGKYVLSYSIGTVPWVIRVKLQWVQNVEVDQEKW</sequence>
<dbReference type="EMBL" id="KZ293448">
    <property type="protein sequence ID" value="PBK64977.1"/>
    <property type="molecule type" value="Genomic_DNA"/>
</dbReference>
<protein>
    <submittedName>
        <fullName evidence="2">Uncharacterized protein</fullName>
    </submittedName>
</protein>
<organism evidence="2 3">
    <name type="scientific">Armillaria solidipes</name>
    <dbReference type="NCBI Taxonomy" id="1076256"/>
    <lineage>
        <taxon>Eukaryota</taxon>
        <taxon>Fungi</taxon>
        <taxon>Dikarya</taxon>
        <taxon>Basidiomycota</taxon>
        <taxon>Agaricomycotina</taxon>
        <taxon>Agaricomycetes</taxon>
        <taxon>Agaricomycetidae</taxon>
        <taxon>Agaricales</taxon>
        <taxon>Marasmiineae</taxon>
        <taxon>Physalacriaceae</taxon>
        <taxon>Armillaria</taxon>
    </lineage>
</organism>
<accession>A0A2H3BK88</accession>
<gene>
    <name evidence="2" type="ORF">ARMSODRAFT_978664</name>
</gene>
<proteinExistence type="predicted"/>
<dbReference type="Proteomes" id="UP000218334">
    <property type="component" value="Unassembled WGS sequence"/>
</dbReference>
<dbReference type="AlphaFoldDB" id="A0A2H3BK88"/>
<feature type="chain" id="PRO_5013729379" evidence="1">
    <location>
        <begin position="18"/>
        <end position="177"/>
    </location>
</feature>
<name>A0A2H3BK88_9AGAR</name>
<evidence type="ECO:0000256" key="1">
    <source>
        <dbReference type="SAM" id="SignalP"/>
    </source>
</evidence>